<evidence type="ECO:0000256" key="1">
    <source>
        <dbReference type="SAM" id="MobiDB-lite"/>
    </source>
</evidence>
<dbReference type="OrthoDB" id="2066335at2"/>
<feature type="compositionally biased region" description="Basic and acidic residues" evidence="1">
    <location>
        <begin position="69"/>
        <end position="86"/>
    </location>
</feature>
<dbReference type="RefSeq" id="WP_139208127.1">
    <property type="nucleotide sequence ID" value="NZ_CP067124.1"/>
</dbReference>
<evidence type="ECO:0000313" key="3">
    <source>
        <dbReference type="Proteomes" id="UP000199054"/>
    </source>
</evidence>
<dbReference type="EMBL" id="FODE01000008">
    <property type="protein sequence ID" value="SEN50379.1"/>
    <property type="molecule type" value="Genomic_DNA"/>
</dbReference>
<sequence>MKMSLMCDASGCDHIEYVDGITSDLIGKPCPKCGENLLTDEDYKESMPIFAAWKIILAMGIISSPDDPRSEGTLVEVRHHDGETTVKTKVHKP</sequence>
<organism evidence="2 3">
    <name type="scientific">Paracoccus alcaliphilus</name>
    <dbReference type="NCBI Taxonomy" id="34002"/>
    <lineage>
        <taxon>Bacteria</taxon>
        <taxon>Pseudomonadati</taxon>
        <taxon>Pseudomonadota</taxon>
        <taxon>Alphaproteobacteria</taxon>
        <taxon>Rhodobacterales</taxon>
        <taxon>Paracoccaceae</taxon>
        <taxon>Paracoccus</taxon>
    </lineage>
</organism>
<dbReference type="AlphaFoldDB" id="A0A1H8H2Y5"/>
<evidence type="ECO:0000313" key="2">
    <source>
        <dbReference type="EMBL" id="SEN50379.1"/>
    </source>
</evidence>
<feature type="region of interest" description="Disordered" evidence="1">
    <location>
        <begin position="69"/>
        <end position="93"/>
    </location>
</feature>
<gene>
    <name evidence="2" type="ORF">SAMN04489859_100885</name>
</gene>
<dbReference type="STRING" id="34002.SAMN04489859_100885"/>
<accession>A0A1H8H2Y5</accession>
<name>A0A1H8H2Y5_9RHOB</name>
<keyword evidence="3" id="KW-1185">Reference proteome</keyword>
<proteinExistence type="predicted"/>
<reference evidence="2 3" key="1">
    <citation type="submission" date="2016-10" db="EMBL/GenBank/DDBJ databases">
        <authorList>
            <person name="de Groot N.N."/>
        </authorList>
    </citation>
    <scope>NUCLEOTIDE SEQUENCE [LARGE SCALE GENOMIC DNA]</scope>
    <source>
        <strain evidence="2 3">DSM 8512</strain>
    </source>
</reference>
<protein>
    <submittedName>
        <fullName evidence="2">Uncharacterized protein</fullName>
    </submittedName>
</protein>
<dbReference type="Proteomes" id="UP000199054">
    <property type="component" value="Unassembled WGS sequence"/>
</dbReference>